<dbReference type="KEGG" id="yey:Y11_30701"/>
<keyword evidence="1" id="KW-0472">Membrane</keyword>
<keyword evidence="1" id="KW-1133">Transmembrane helix</keyword>
<dbReference type="Proteomes" id="UP000008084">
    <property type="component" value="Chromosome"/>
</dbReference>
<accession>A0A0H3P131</accession>
<evidence type="ECO:0000313" key="2">
    <source>
        <dbReference type="EMBL" id="CBY29460.1"/>
    </source>
</evidence>
<dbReference type="PATRIC" id="fig|930944.6.peg.3057"/>
<gene>
    <name evidence="2" type="ordered locus">Y11_30701</name>
</gene>
<reference evidence="2 3" key="1">
    <citation type="journal article" date="2011" name="J. Bacteriol.">
        <title>Complete genome sequence of Yersinia enterocolitica subsp. palearctica serogroup O:3.</title>
        <authorList>
            <person name="Batzilla J."/>
            <person name="Hoper D."/>
            <person name="Antonenka U."/>
            <person name="Heesemann J."/>
            <person name="Rakin A."/>
        </authorList>
    </citation>
    <scope>NUCLEOTIDE SEQUENCE [LARGE SCALE GENOMIC DNA]</scope>
    <source>
        <strain evidence="3">DSM 13030 / CIP 106945 / Y11</strain>
    </source>
</reference>
<sequence length="40" mass="4332">MQFLGHFTAQAAKQFSPSAVCLLTLVFGVALLLLLNIVQK</sequence>
<dbReference type="AlphaFoldDB" id="A0A0H3P131"/>
<feature type="transmembrane region" description="Helical" evidence="1">
    <location>
        <begin position="15"/>
        <end position="38"/>
    </location>
</feature>
<proteinExistence type="predicted"/>
<name>A0A0H3P131_YERE1</name>
<evidence type="ECO:0000256" key="1">
    <source>
        <dbReference type="SAM" id="Phobius"/>
    </source>
</evidence>
<organism evidence="2 3">
    <name type="scientific">Yersinia enterocolitica subsp. palearctica serotype O:3 (strain DSM 13030 / CIP 106945 / Y11)</name>
    <dbReference type="NCBI Taxonomy" id="930944"/>
    <lineage>
        <taxon>Bacteria</taxon>
        <taxon>Pseudomonadati</taxon>
        <taxon>Pseudomonadota</taxon>
        <taxon>Gammaproteobacteria</taxon>
        <taxon>Enterobacterales</taxon>
        <taxon>Yersiniaceae</taxon>
        <taxon>Yersinia</taxon>
    </lineage>
</organism>
<keyword evidence="1" id="KW-0812">Transmembrane</keyword>
<dbReference type="HOGENOM" id="CLU_3298896_0_0_6"/>
<protein>
    <submittedName>
        <fullName evidence="2">Uncharacterized protein</fullName>
    </submittedName>
</protein>
<dbReference type="EMBL" id="FR729477">
    <property type="protein sequence ID" value="CBY29460.1"/>
    <property type="molecule type" value="Genomic_DNA"/>
</dbReference>
<evidence type="ECO:0000313" key="3">
    <source>
        <dbReference type="Proteomes" id="UP000008084"/>
    </source>
</evidence>